<dbReference type="Proteomes" id="UP001145742">
    <property type="component" value="Unassembled WGS sequence"/>
</dbReference>
<keyword evidence="2" id="KW-1185">Reference proteome</keyword>
<dbReference type="EMBL" id="WHWB01033920">
    <property type="protein sequence ID" value="KAJ7415728.1"/>
    <property type="molecule type" value="Genomic_DNA"/>
</dbReference>
<evidence type="ECO:0000313" key="2">
    <source>
        <dbReference type="Proteomes" id="UP001145742"/>
    </source>
</evidence>
<gene>
    <name evidence="1" type="ORF">WISP_76428</name>
</gene>
<protein>
    <submittedName>
        <fullName evidence="1">Uncharacterized protein</fullName>
    </submittedName>
</protein>
<proteinExistence type="predicted"/>
<organism evidence="1 2">
    <name type="scientific">Willisornis vidua</name>
    <name type="common">Xingu scale-backed antbird</name>
    <dbReference type="NCBI Taxonomy" id="1566151"/>
    <lineage>
        <taxon>Eukaryota</taxon>
        <taxon>Metazoa</taxon>
        <taxon>Chordata</taxon>
        <taxon>Craniata</taxon>
        <taxon>Vertebrata</taxon>
        <taxon>Euteleostomi</taxon>
        <taxon>Archelosauria</taxon>
        <taxon>Archosauria</taxon>
        <taxon>Dinosauria</taxon>
        <taxon>Saurischia</taxon>
        <taxon>Theropoda</taxon>
        <taxon>Coelurosauria</taxon>
        <taxon>Aves</taxon>
        <taxon>Neognathae</taxon>
        <taxon>Neoaves</taxon>
        <taxon>Telluraves</taxon>
        <taxon>Australaves</taxon>
        <taxon>Passeriformes</taxon>
        <taxon>Thamnophilidae</taxon>
        <taxon>Willisornis</taxon>
    </lineage>
</organism>
<accession>A0ABQ9DAI2</accession>
<sequence>MELGKGLEHKSCEEQLKEVGLFSLEKRRLKGSLYNLLKGGCSQNGQIKSHKLHQFRLGSDLLGSSSAEKDLGIVVDNEQFTSHQCCAPVAKESNDVLGCIRKSTASRSRELILPLYSTHLVRHIWSVAPLLKKNKEPLD</sequence>
<name>A0ABQ9DAI2_9PASS</name>
<evidence type="ECO:0000313" key="1">
    <source>
        <dbReference type="EMBL" id="KAJ7415728.1"/>
    </source>
</evidence>
<comment type="caution">
    <text evidence="1">The sequence shown here is derived from an EMBL/GenBank/DDBJ whole genome shotgun (WGS) entry which is preliminary data.</text>
</comment>
<reference evidence="1" key="1">
    <citation type="submission" date="2019-10" db="EMBL/GenBank/DDBJ databases">
        <authorList>
            <person name="Soares A.E.R."/>
            <person name="Aleixo A."/>
            <person name="Schneider P."/>
            <person name="Miyaki C.Y."/>
            <person name="Schneider M.P."/>
            <person name="Mello C."/>
            <person name="Vasconcelos A.T.R."/>
        </authorList>
    </citation>
    <scope>NUCLEOTIDE SEQUENCE</scope>
    <source>
        <tissue evidence="1">Muscle</tissue>
    </source>
</reference>